<evidence type="ECO:0000259" key="4">
    <source>
        <dbReference type="SMART" id="SM00822"/>
    </source>
</evidence>
<dbReference type="SMART" id="SM00822">
    <property type="entry name" value="PKS_KR"/>
    <property type="match status" value="1"/>
</dbReference>
<name>A0A1H1B3X8_9EURY</name>
<dbReference type="PRINTS" id="PR00080">
    <property type="entry name" value="SDRFAMILY"/>
</dbReference>
<evidence type="ECO:0000256" key="1">
    <source>
        <dbReference type="ARBA" id="ARBA00006484"/>
    </source>
</evidence>
<dbReference type="Proteomes" id="UP000199289">
    <property type="component" value="Unassembled WGS sequence"/>
</dbReference>
<dbReference type="EMBL" id="QQST01000001">
    <property type="protein sequence ID" value="RDI70630.1"/>
    <property type="molecule type" value="Genomic_DNA"/>
</dbReference>
<evidence type="ECO:0000313" key="7">
    <source>
        <dbReference type="Proteomes" id="UP000199289"/>
    </source>
</evidence>
<accession>A0A1H1B3X8</accession>
<dbReference type="Pfam" id="PF00106">
    <property type="entry name" value="adh_short"/>
    <property type="match status" value="1"/>
</dbReference>
<evidence type="ECO:0000313" key="5">
    <source>
        <dbReference type="EMBL" id="RDI70630.1"/>
    </source>
</evidence>
<keyword evidence="2" id="KW-0560">Oxidoreductase</keyword>
<reference evidence="6" key="1">
    <citation type="submission" date="2016-10" db="EMBL/GenBank/DDBJ databases">
        <authorList>
            <person name="de Groot N.N."/>
        </authorList>
    </citation>
    <scope>NUCLEOTIDE SEQUENCE [LARGE SCALE GENOMIC DNA]</scope>
    <source>
        <strain evidence="6">CGMCC 1.12397</strain>
    </source>
</reference>
<evidence type="ECO:0000313" key="8">
    <source>
        <dbReference type="Proteomes" id="UP000255421"/>
    </source>
</evidence>
<dbReference type="PRINTS" id="PR00081">
    <property type="entry name" value="GDHRDH"/>
</dbReference>
<reference evidence="5 8" key="3">
    <citation type="submission" date="2018-07" db="EMBL/GenBank/DDBJ databases">
        <title>Genome sequence of extremly halophilic archaeon Halopelagius longus strain BC12-B1.</title>
        <authorList>
            <person name="Zhang X."/>
        </authorList>
    </citation>
    <scope>NUCLEOTIDE SEQUENCE [LARGE SCALE GENOMIC DNA]</scope>
    <source>
        <strain evidence="5 8">BC12-B1</strain>
    </source>
</reference>
<dbReference type="RefSeq" id="WP_092535605.1">
    <property type="nucleotide sequence ID" value="NZ_FNKQ01000002.1"/>
</dbReference>
<dbReference type="Proteomes" id="UP000255421">
    <property type="component" value="Unassembled WGS sequence"/>
</dbReference>
<keyword evidence="8" id="KW-1185">Reference proteome</keyword>
<feature type="domain" description="Ketoreductase" evidence="4">
    <location>
        <begin position="3"/>
        <end position="182"/>
    </location>
</feature>
<dbReference type="CDD" id="cd05233">
    <property type="entry name" value="SDR_c"/>
    <property type="match status" value="1"/>
</dbReference>
<dbReference type="InterPro" id="IPR036291">
    <property type="entry name" value="NAD(P)-bd_dom_sf"/>
</dbReference>
<dbReference type="PANTHER" id="PTHR42879:SF2">
    <property type="entry name" value="3-OXOACYL-[ACYL-CARRIER-PROTEIN] REDUCTASE FABG"/>
    <property type="match status" value="1"/>
</dbReference>
<dbReference type="SUPFAM" id="SSF51735">
    <property type="entry name" value="NAD(P)-binding Rossmann-fold domains"/>
    <property type="match status" value="1"/>
</dbReference>
<evidence type="ECO:0000256" key="2">
    <source>
        <dbReference type="ARBA" id="ARBA00023002"/>
    </source>
</evidence>
<evidence type="ECO:0000256" key="3">
    <source>
        <dbReference type="RuleBase" id="RU000363"/>
    </source>
</evidence>
<proteinExistence type="inferred from homology"/>
<reference evidence="7" key="2">
    <citation type="submission" date="2016-10" db="EMBL/GenBank/DDBJ databases">
        <authorList>
            <person name="Varghese N."/>
            <person name="Submissions S."/>
        </authorList>
    </citation>
    <scope>NUCLEOTIDE SEQUENCE [LARGE SCALE GENOMIC DNA]</scope>
    <source>
        <strain evidence="7">CGMCC 1.12397</strain>
    </source>
</reference>
<dbReference type="GO" id="GO:0016491">
    <property type="term" value="F:oxidoreductase activity"/>
    <property type="evidence" value="ECO:0007669"/>
    <property type="project" value="UniProtKB-KW"/>
</dbReference>
<comment type="similarity">
    <text evidence="1 3">Belongs to the short-chain dehydrogenases/reductases (SDR) family.</text>
</comment>
<dbReference type="InterPro" id="IPR050259">
    <property type="entry name" value="SDR"/>
</dbReference>
<dbReference type="InterPro" id="IPR057326">
    <property type="entry name" value="KR_dom"/>
</dbReference>
<dbReference type="Gene3D" id="3.40.50.720">
    <property type="entry name" value="NAD(P)-binding Rossmann-like Domain"/>
    <property type="match status" value="1"/>
</dbReference>
<gene>
    <name evidence="5" type="ORF">DWB78_02210</name>
    <name evidence="6" type="ORF">SAMN05216278_1625</name>
</gene>
<organism evidence="6 7">
    <name type="scientific">Halopelagius longus</name>
    <dbReference type="NCBI Taxonomy" id="1236180"/>
    <lineage>
        <taxon>Archaea</taxon>
        <taxon>Methanobacteriati</taxon>
        <taxon>Methanobacteriota</taxon>
        <taxon>Stenosarchaea group</taxon>
        <taxon>Halobacteria</taxon>
        <taxon>Halobacteriales</taxon>
        <taxon>Haloferacaceae</taxon>
    </lineage>
</organism>
<sequence length="238" mass="25116">MAPTALVTGASGGIGRSIVRELGRDHDVVVHYHSDRESAAAVAEDVRGDGRDAIIHQCDVSDPDDVERMVDHARDELGEIGVLVNNAGVLRGARLETASDEAIQQTLRVNLEGAVYCARAVLPEMRDRGEGRIVNVSSTAGTDGSPTDVAYGASKSGLLGLTKSLAKQYTEDGIFANAVAPGPVRTEMFAEERRPATREASPIDRLVAPEEVAEVVRTFATTSAIAGETLVVDGGIRL</sequence>
<dbReference type="EMBL" id="FNKQ01000002">
    <property type="protein sequence ID" value="SDQ46627.1"/>
    <property type="molecule type" value="Genomic_DNA"/>
</dbReference>
<evidence type="ECO:0000313" key="6">
    <source>
        <dbReference type="EMBL" id="SDQ46627.1"/>
    </source>
</evidence>
<dbReference type="InterPro" id="IPR002347">
    <property type="entry name" value="SDR_fam"/>
</dbReference>
<dbReference type="FunFam" id="3.40.50.720:FF:000173">
    <property type="entry name" value="3-oxoacyl-[acyl-carrier protein] reductase"/>
    <property type="match status" value="1"/>
</dbReference>
<dbReference type="InterPro" id="IPR020904">
    <property type="entry name" value="Sc_DH/Rdtase_CS"/>
</dbReference>
<protein>
    <submittedName>
        <fullName evidence="6">3-oxoacyl-[acyl-carrier protein] reductase</fullName>
    </submittedName>
    <submittedName>
        <fullName evidence="5">SDR family NAD(P)-dependent oxidoreductase</fullName>
    </submittedName>
</protein>
<dbReference type="OrthoDB" id="7442at2157"/>
<dbReference type="PANTHER" id="PTHR42879">
    <property type="entry name" value="3-OXOACYL-(ACYL-CARRIER-PROTEIN) REDUCTASE"/>
    <property type="match status" value="1"/>
</dbReference>
<dbReference type="AlphaFoldDB" id="A0A1H1B3X8"/>
<dbReference type="PROSITE" id="PS00061">
    <property type="entry name" value="ADH_SHORT"/>
    <property type="match status" value="1"/>
</dbReference>
<dbReference type="GO" id="GO:0032787">
    <property type="term" value="P:monocarboxylic acid metabolic process"/>
    <property type="evidence" value="ECO:0007669"/>
    <property type="project" value="UniProtKB-ARBA"/>
</dbReference>